<evidence type="ECO:0000313" key="2">
    <source>
        <dbReference type="EMBL" id="PPQ81343.1"/>
    </source>
</evidence>
<evidence type="ECO:0000313" key="3">
    <source>
        <dbReference type="Proteomes" id="UP000283269"/>
    </source>
</evidence>
<keyword evidence="1" id="KW-0812">Transmembrane</keyword>
<dbReference type="AlphaFoldDB" id="A0A409WS45"/>
<keyword evidence="1" id="KW-1133">Transmembrane helix</keyword>
<dbReference type="EMBL" id="NHYD01003264">
    <property type="protein sequence ID" value="PPQ81343.1"/>
    <property type="molecule type" value="Genomic_DNA"/>
</dbReference>
<organism evidence="2 3">
    <name type="scientific">Psilocybe cyanescens</name>
    <dbReference type="NCBI Taxonomy" id="93625"/>
    <lineage>
        <taxon>Eukaryota</taxon>
        <taxon>Fungi</taxon>
        <taxon>Dikarya</taxon>
        <taxon>Basidiomycota</taxon>
        <taxon>Agaricomycotina</taxon>
        <taxon>Agaricomycetes</taxon>
        <taxon>Agaricomycetidae</taxon>
        <taxon>Agaricales</taxon>
        <taxon>Agaricineae</taxon>
        <taxon>Strophariaceae</taxon>
        <taxon>Psilocybe</taxon>
    </lineage>
</organism>
<keyword evidence="1" id="KW-0472">Membrane</keyword>
<name>A0A409WS45_PSICY</name>
<sequence length="82" mass="8744">MSNSMGAHRPYVFGLEIALGCTTQAVFSTGNFSFVVIVVVVVVVVVAETTKWSSSPGKSASHRYASSFMTCIMNAKPPTKRA</sequence>
<keyword evidence="3" id="KW-1185">Reference proteome</keyword>
<evidence type="ECO:0000256" key="1">
    <source>
        <dbReference type="SAM" id="Phobius"/>
    </source>
</evidence>
<dbReference type="Proteomes" id="UP000283269">
    <property type="component" value="Unassembled WGS sequence"/>
</dbReference>
<reference evidence="2 3" key="1">
    <citation type="journal article" date="2018" name="Evol. Lett.">
        <title>Horizontal gene cluster transfer increased hallucinogenic mushroom diversity.</title>
        <authorList>
            <person name="Reynolds H.T."/>
            <person name="Vijayakumar V."/>
            <person name="Gluck-Thaler E."/>
            <person name="Korotkin H.B."/>
            <person name="Matheny P.B."/>
            <person name="Slot J.C."/>
        </authorList>
    </citation>
    <scope>NUCLEOTIDE SEQUENCE [LARGE SCALE GENOMIC DNA]</scope>
    <source>
        <strain evidence="2 3">2631</strain>
    </source>
</reference>
<protein>
    <submittedName>
        <fullName evidence="2">Uncharacterized protein</fullName>
    </submittedName>
</protein>
<gene>
    <name evidence="2" type="ORF">CVT25_015099</name>
</gene>
<accession>A0A409WS45</accession>
<dbReference type="InParanoid" id="A0A409WS45"/>
<proteinExistence type="predicted"/>
<comment type="caution">
    <text evidence="2">The sequence shown here is derived from an EMBL/GenBank/DDBJ whole genome shotgun (WGS) entry which is preliminary data.</text>
</comment>
<feature type="transmembrane region" description="Helical" evidence="1">
    <location>
        <begin position="25"/>
        <end position="47"/>
    </location>
</feature>